<dbReference type="RefSeq" id="WP_235177421.1">
    <property type="nucleotide sequence ID" value="NZ_JAKFFV010000004.1"/>
</dbReference>
<dbReference type="InterPro" id="IPR053737">
    <property type="entry name" value="Type_II_TA_Toxin"/>
</dbReference>
<dbReference type="Proteomes" id="UP001139411">
    <property type="component" value="Unassembled WGS sequence"/>
</dbReference>
<protein>
    <submittedName>
        <fullName evidence="2">Virulence RhuM family protein</fullName>
    </submittedName>
</protein>
<dbReference type="PANTHER" id="PTHR35810">
    <property type="entry name" value="CYTOPLASMIC PROTEIN-RELATED"/>
    <property type="match status" value="1"/>
</dbReference>
<dbReference type="PANTHER" id="PTHR35810:SF1">
    <property type="entry name" value="CYTOPLASMIC PROTEIN"/>
    <property type="match status" value="1"/>
</dbReference>
<dbReference type="Pfam" id="PF13310">
    <property type="entry name" value="Virulence_RhuM"/>
    <property type="match status" value="1"/>
</dbReference>
<feature type="domain" description="Fido" evidence="1">
    <location>
        <begin position="188"/>
        <end position="317"/>
    </location>
</feature>
<evidence type="ECO:0000313" key="3">
    <source>
        <dbReference type="Proteomes" id="UP001139411"/>
    </source>
</evidence>
<dbReference type="SUPFAM" id="SSF140931">
    <property type="entry name" value="Fic-like"/>
    <property type="match status" value="1"/>
</dbReference>
<dbReference type="EMBL" id="JAKFFV010000004">
    <property type="protein sequence ID" value="MCF2498272.1"/>
    <property type="molecule type" value="Genomic_DNA"/>
</dbReference>
<evidence type="ECO:0000259" key="1">
    <source>
        <dbReference type="PROSITE" id="PS51459"/>
    </source>
</evidence>
<dbReference type="AlphaFoldDB" id="A0A9X1QD84"/>
<dbReference type="Gene3D" id="1.20.120.1870">
    <property type="entry name" value="Fic/DOC protein, Fido domain"/>
    <property type="match status" value="1"/>
</dbReference>
<dbReference type="PROSITE" id="PS51459">
    <property type="entry name" value="FIDO"/>
    <property type="match status" value="1"/>
</dbReference>
<gene>
    <name evidence="2" type="ORF">L0661_08145</name>
</gene>
<evidence type="ECO:0000313" key="2">
    <source>
        <dbReference type="EMBL" id="MCF2498272.1"/>
    </source>
</evidence>
<comment type="caution">
    <text evidence="2">The sequence shown here is derived from an EMBL/GenBank/DDBJ whole genome shotgun (WGS) entry which is preliminary data.</text>
</comment>
<name>A0A9X1QD84_9BACT</name>
<dbReference type="InterPro" id="IPR003812">
    <property type="entry name" value="Fido"/>
</dbReference>
<sequence length="323" mass="36657">MENQIEIYVGADRNSQIEVTLQAENIWLSQKQIAALFGTEVPAINKHIRNILHEGELTRELTISKMEIVQKEGKRHVVRQVDIFNLDMILSVGYRVNSGKATQFRIWATQRLKNYLIEGFAINEKRLAQKNQQVQTLKDGIRILSRAIESKIGDAQNSWLEQFATGLELLDDYDHDQLDQRGINVRSATYPELSDYQKIINIMKGDFQSAIFGKEKDETFQSSIAQIGKGFGDFDFYPSIEEKAAVLLYLIIKNHSFIDGNKRIAAACFLLFLEVNELLTTSDGKLLISNEALASLTLFAAASKPEEMETVKKLIISVLNRNQ</sequence>
<reference evidence="2" key="1">
    <citation type="submission" date="2022-01" db="EMBL/GenBank/DDBJ databases">
        <title>Novel species in genus Dyadobacter.</title>
        <authorList>
            <person name="Ma C."/>
        </authorList>
    </citation>
    <scope>NUCLEOTIDE SEQUENCE</scope>
    <source>
        <strain evidence="2">CY357</strain>
    </source>
</reference>
<dbReference type="InterPro" id="IPR036597">
    <property type="entry name" value="Fido-like_dom_sf"/>
</dbReference>
<accession>A0A9X1QD84</accession>
<dbReference type="InterPro" id="IPR011204">
    <property type="entry name" value="Virulence_RhuM-like"/>
</dbReference>
<dbReference type="Pfam" id="PF02661">
    <property type="entry name" value="Fic"/>
    <property type="match status" value="1"/>
</dbReference>
<organism evidence="2 3">
    <name type="scientific">Dyadobacter chenhuakuii</name>
    <dbReference type="NCBI Taxonomy" id="2909339"/>
    <lineage>
        <taxon>Bacteria</taxon>
        <taxon>Pseudomonadati</taxon>
        <taxon>Bacteroidota</taxon>
        <taxon>Cytophagia</taxon>
        <taxon>Cytophagales</taxon>
        <taxon>Spirosomataceae</taxon>
        <taxon>Dyadobacter</taxon>
    </lineage>
</organism>
<proteinExistence type="predicted"/>